<evidence type="ECO:0000256" key="15">
    <source>
        <dbReference type="ARBA" id="ARBA00023012"/>
    </source>
</evidence>
<evidence type="ECO:0000256" key="13">
    <source>
        <dbReference type="ARBA" id="ARBA00022840"/>
    </source>
</evidence>
<dbReference type="SMART" id="SM00387">
    <property type="entry name" value="HATPase_c"/>
    <property type="match status" value="1"/>
</dbReference>
<dbReference type="GO" id="GO:0016036">
    <property type="term" value="P:cellular response to phosphate starvation"/>
    <property type="evidence" value="ECO:0007669"/>
    <property type="project" value="TreeGrafter"/>
</dbReference>
<evidence type="ECO:0000256" key="8">
    <source>
        <dbReference type="ARBA" id="ARBA00022592"/>
    </source>
</evidence>
<dbReference type="SMART" id="SM00091">
    <property type="entry name" value="PAS"/>
    <property type="match status" value="1"/>
</dbReference>
<dbReference type="Gene3D" id="3.30.565.10">
    <property type="entry name" value="Histidine kinase-like ATPase, C-terminal domain"/>
    <property type="match status" value="1"/>
</dbReference>
<keyword evidence="13" id="KW-0067">ATP-binding</keyword>
<evidence type="ECO:0000256" key="10">
    <source>
        <dbReference type="ARBA" id="ARBA00022692"/>
    </source>
</evidence>
<dbReference type="AlphaFoldDB" id="A0A1J5S5H4"/>
<dbReference type="GO" id="GO:0000155">
    <property type="term" value="F:phosphorelay sensor kinase activity"/>
    <property type="evidence" value="ECO:0007669"/>
    <property type="project" value="InterPro"/>
</dbReference>
<dbReference type="GO" id="GO:0006817">
    <property type="term" value="P:phosphate ion transport"/>
    <property type="evidence" value="ECO:0007669"/>
    <property type="project" value="UniProtKB-KW"/>
</dbReference>
<sequence length="437" mass="47663">MNDDLAPAWLEAMAAGAAIVLAGLAVWALLSPAWGLATAAVGLVALCLYHVFHLARLWRWLSQPAGTPVPAGAGTWEGVFAALHRRARRAAERQLELQVALERFRNAAQALPDGVLILDTQHAIEWLNATAESHLGLTLDQDRGFRVTNLVREPEFVRYLESGQYAEPLVLHPSRSPGRTLALQVVPYGAAQKLLLSRDISQLEKLETMRRDFVANVSHELKTPLTVVSGFLETLLDCLREIPAEEAERYLGLAREQALRMQRLIEDLLTLSALETGVATVPEERVPVAELLAEVADEARALSAGRHRVELKGTAAGYLLGSRIELQSAFGNLASNAVRYTPEGGGIEISWTAVDGGGLFRVCDTGIGIEAQHLPRLTERFYRVDRGRSRESGGTGLGLAIVKHVLTRHQAVLEIESQPGRGSCFGIRFPARRCLPA</sequence>
<feature type="domain" description="Histidine kinase" evidence="19">
    <location>
        <begin position="216"/>
        <end position="433"/>
    </location>
</feature>
<protein>
    <recommendedName>
        <fullName evidence="4">Phosphate regulon sensor protein PhoR</fullName>
        <ecNumber evidence="3">2.7.13.3</ecNumber>
    </recommendedName>
</protein>
<feature type="transmembrane region" description="Helical" evidence="18">
    <location>
        <begin position="12"/>
        <end position="30"/>
    </location>
</feature>
<dbReference type="Pfam" id="PF13188">
    <property type="entry name" value="PAS_8"/>
    <property type="match status" value="1"/>
</dbReference>
<dbReference type="EMBL" id="MLJW01000065">
    <property type="protein sequence ID" value="OIR03543.1"/>
    <property type="molecule type" value="Genomic_DNA"/>
</dbReference>
<dbReference type="InterPro" id="IPR036097">
    <property type="entry name" value="HisK_dim/P_sf"/>
</dbReference>
<dbReference type="Pfam" id="PF00512">
    <property type="entry name" value="HisKA"/>
    <property type="match status" value="1"/>
</dbReference>
<comment type="subcellular location">
    <subcellularLocation>
        <location evidence="2">Cell membrane</location>
    </subcellularLocation>
</comment>
<dbReference type="InterPro" id="IPR003594">
    <property type="entry name" value="HATPase_dom"/>
</dbReference>
<comment type="function">
    <text evidence="17">Member of the two-component regulatory system PhoR/PhoB involved in the phosphate regulon genes expression. PhoR may function as a membrane-associated protein kinase that phosphorylates PhoB in response to environmental signals.</text>
</comment>
<keyword evidence="10 18" id="KW-0812">Transmembrane</keyword>
<dbReference type="Gene3D" id="3.30.450.20">
    <property type="entry name" value="PAS domain"/>
    <property type="match status" value="1"/>
</dbReference>
<dbReference type="Pfam" id="PF11808">
    <property type="entry name" value="PhoR"/>
    <property type="match status" value="1"/>
</dbReference>
<keyword evidence="16 18" id="KW-0472">Membrane</keyword>
<keyword evidence="6" id="KW-1003">Cell membrane</keyword>
<keyword evidence="15" id="KW-0902">Two-component regulatory system</keyword>
<accession>A0A1J5S5H4</accession>
<dbReference type="CDD" id="cd00130">
    <property type="entry name" value="PAS"/>
    <property type="match status" value="1"/>
</dbReference>
<evidence type="ECO:0000256" key="6">
    <source>
        <dbReference type="ARBA" id="ARBA00022475"/>
    </source>
</evidence>
<evidence type="ECO:0000256" key="17">
    <source>
        <dbReference type="ARBA" id="ARBA00025207"/>
    </source>
</evidence>
<evidence type="ECO:0000256" key="5">
    <source>
        <dbReference type="ARBA" id="ARBA00022448"/>
    </source>
</evidence>
<keyword evidence="5" id="KW-0813">Transport</keyword>
<organism evidence="20">
    <name type="scientific">mine drainage metagenome</name>
    <dbReference type="NCBI Taxonomy" id="410659"/>
    <lineage>
        <taxon>unclassified sequences</taxon>
        <taxon>metagenomes</taxon>
        <taxon>ecological metagenomes</taxon>
    </lineage>
</organism>
<evidence type="ECO:0000256" key="18">
    <source>
        <dbReference type="SAM" id="Phobius"/>
    </source>
</evidence>
<keyword evidence="7" id="KW-0597">Phosphoprotein</keyword>
<dbReference type="GO" id="GO:0005886">
    <property type="term" value="C:plasma membrane"/>
    <property type="evidence" value="ECO:0007669"/>
    <property type="project" value="UniProtKB-SubCell"/>
</dbReference>
<dbReference type="InterPro" id="IPR050351">
    <property type="entry name" value="BphY/WalK/GraS-like"/>
</dbReference>
<dbReference type="SUPFAM" id="SSF55874">
    <property type="entry name" value="ATPase domain of HSP90 chaperone/DNA topoisomerase II/histidine kinase"/>
    <property type="match status" value="1"/>
</dbReference>
<evidence type="ECO:0000256" key="16">
    <source>
        <dbReference type="ARBA" id="ARBA00023136"/>
    </source>
</evidence>
<keyword evidence="12" id="KW-0418">Kinase</keyword>
<reference evidence="20" key="1">
    <citation type="submission" date="2016-10" db="EMBL/GenBank/DDBJ databases">
        <title>Sequence of Gallionella enrichment culture.</title>
        <authorList>
            <person name="Poehlein A."/>
            <person name="Muehling M."/>
            <person name="Daniel R."/>
        </authorList>
    </citation>
    <scope>NUCLEOTIDE SEQUENCE</scope>
</reference>
<evidence type="ECO:0000256" key="2">
    <source>
        <dbReference type="ARBA" id="ARBA00004236"/>
    </source>
</evidence>
<evidence type="ECO:0000256" key="14">
    <source>
        <dbReference type="ARBA" id="ARBA00022989"/>
    </source>
</evidence>
<dbReference type="PANTHER" id="PTHR45453:SF1">
    <property type="entry name" value="PHOSPHATE REGULON SENSOR PROTEIN PHOR"/>
    <property type="match status" value="1"/>
</dbReference>
<evidence type="ECO:0000256" key="1">
    <source>
        <dbReference type="ARBA" id="ARBA00000085"/>
    </source>
</evidence>
<comment type="catalytic activity">
    <reaction evidence="1">
        <text>ATP + protein L-histidine = ADP + protein N-phospho-L-histidine.</text>
        <dbReference type="EC" id="2.7.13.3"/>
    </reaction>
</comment>
<keyword evidence="8" id="KW-0592">Phosphate transport</keyword>
<evidence type="ECO:0000256" key="11">
    <source>
        <dbReference type="ARBA" id="ARBA00022741"/>
    </source>
</evidence>
<evidence type="ECO:0000256" key="9">
    <source>
        <dbReference type="ARBA" id="ARBA00022679"/>
    </source>
</evidence>
<keyword evidence="9 20" id="KW-0808">Transferase</keyword>
<comment type="caution">
    <text evidence="20">The sequence shown here is derived from an EMBL/GenBank/DDBJ whole genome shotgun (WGS) entry which is preliminary data.</text>
</comment>
<keyword evidence="11" id="KW-0547">Nucleotide-binding</keyword>
<dbReference type="NCBIfam" id="TIGR02966">
    <property type="entry name" value="phoR_proteo"/>
    <property type="match status" value="1"/>
</dbReference>
<dbReference type="SUPFAM" id="SSF47384">
    <property type="entry name" value="Homodimeric domain of signal transducing histidine kinase"/>
    <property type="match status" value="1"/>
</dbReference>
<dbReference type="InterPro" id="IPR004358">
    <property type="entry name" value="Sig_transdc_His_kin-like_C"/>
</dbReference>
<dbReference type="PROSITE" id="PS50109">
    <property type="entry name" value="HIS_KIN"/>
    <property type="match status" value="1"/>
</dbReference>
<evidence type="ECO:0000256" key="4">
    <source>
        <dbReference type="ARBA" id="ARBA00019665"/>
    </source>
</evidence>
<dbReference type="InterPro" id="IPR005467">
    <property type="entry name" value="His_kinase_dom"/>
</dbReference>
<keyword evidence="14 18" id="KW-1133">Transmembrane helix</keyword>
<evidence type="ECO:0000259" key="19">
    <source>
        <dbReference type="PROSITE" id="PS50109"/>
    </source>
</evidence>
<evidence type="ECO:0000256" key="3">
    <source>
        <dbReference type="ARBA" id="ARBA00012438"/>
    </source>
</evidence>
<dbReference type="GO" id="GO:0004721">
    <property type="term" value="F:phosphoprotein phosphatase activity"/>
    <property type="evidence" value="ECO:0007669"/>
    <property type="project" value="InterPro"/>
</dbReference>
<dbReference type="PRINTS" id="PR00344">
    <property type="entry name" value="BCTRLSENSOR"/>
</dbReference>
<name>A0A1J5S5H4_9ZZZZ</name>
<dbReference type="CDD" id="cd00082">
    <property type="entry name" value="HisKA"/>
    <property type="match status" value="1"/>
</dbReference>
<evidence type="ECO:0000256" key="7">
    <source>
        <dbReference type="ARBA" id="ARBA00022553"/>
    </source>
</evidence>
<dbReference type="InterPro" id="IPR035965">
    <property type="entry name" value="PAS-like_dom_sf"/>
</dbReference>
<dbReference type="FunFam" id="1.10.287.130:FF:000008">
    <property type="entry name" value="Two-component sensor histidine kinase"/>
    <property type="match status" value="1"/>
</dbReference>
<dbReference type="InterPro" id="IPR021766">
    <property type="entry name" value="PhoR_N"/>
</dbReference>
<dbReference type="SUPFAM" id="SSF55785">
    <property type="entry name" value="PYP-like sensor domain (PAS domain)"/>
    <property type="match status" value="1"/>
</dbReference>
<dbReference type="InterPro" id="IPR000014">
    <property type="entry name" value="PAS"/>
</dbReference>
<dbReference type="InterPro" id="IPR003661">
    <property type="entry name" value="HisK_dim/P_dom"/>
</dbReference>
<dbReference type="GO" id="GO:0005524">
    <property type="term" value="F:ATP binding"/>
    <property type="evidence" value="ECO:0007669"/>
    <property type="project" value="UniProtKB-KW"/>
</dbReference>
<dbReference type="Gene3D" id="1.10.287.130">
    <property type="match status" value="1"/>
</dbReference>
<evidence type="ECO:0000256" key="12">
    <source>
        <dbReference type="ARBA" id="ARBA00022777"/>
    </source>
</evidence>
<dbReference type="Pfam" id="PF02518">
    <property type="entry name" value="HATPase_c"/>
    <property type="match status" value="1"/>
</dbReference>
<evidence type="ECO:0000313" key="20">
    <source>
        <dbReference type="EMBL" id="OIR03543.1"/>
    </source>
</evidence>
<dbReference type="SMART" id="SM00388">
    <property type="entry name" value="HisKA"/>
    <property type="match status" value="1"/>
</dbReference>
<proteinExistence type="predicted"/>
<dbReference type="EC" id="2.7.13.3" evidence="3"/>
<dbReference type="PANTHER" id="PTHR45453">
    <property type="entry name" value="PHOSPHATE REGULON SENSOR PROTEIN PHOR"/>
    <property type="match status" value="1"/>
</dbReference>
<feature type="transmembrane region" description="Helical" evidence="18">
    <location>
        <begin position="36"/>
        <end position="55"/>
    </location>
</feature>
<dbReference type="InterPro" id="IPR036890">
    <property type="entry name" value="HATPase_C_sf"/>
</dbReference>
<dbReference type="InterPro" id="IPR014310">
    <property type="entry name" value="Sig_transdc_His_kinase_PhoR"/>
</dbReference>
<gene>
    <name evidence="20" type="primary">phoR_9</name>
    <name evidence="20" type="ORF">GALL_144020</name>
</gene>